<reference evidence="1" key="1">
    <citation type="journal article" date="2015" name="Nature">
        <title>Complex archaea that bridge the gap between prokaryotes and eukaryotes.</title>
        <authorList>
            <person name="Spang A."/>
            <person name="Saw J.H."/>
            <person name="Jorgensen S.L."/>
            <person name="Zaremba-Niedzwiedzka K."/>
            <person name="Martijn J."/>
            <person name="Lind A.E."/>
            <person name="van Eijk R."/>
            <person name="Schleper C."/>
            <person name="Guy L."/>
            <person name="Ettema T.J."/>
        </authorList>
    </citation>
    <scope>NUCLEOTIDE SEQUENCE</scope>
</reference>
<organism evidence="1">
    <name type="scientific">marine sediment metagenome</name>
    <dbReference type="NCBI Taxonomy" id="412755"/>
    <lineage>
        <taxon>unclassified sequences</taxon>
        <taxon>metagenomes</taxon>
        <taxon>ecological metagenomes</taxon>
    </lineage>
</organism>
<dbReference type="SUPFAM" id="SSF102405">
    <property type="entry name" value="MCP/YpsA-like"/>
    <property type="match status" value="1"/>
</dbReference>
<protein>
    <submittedName>
        <fullName evidence="1">Uncharacterized protein</fullName>
    </submittedName>
</protein>
<dbReference type="AlphaFoldDB" id="A0A0F8Y3L9"/>
<comment type="caution">
    <text evidence="1">The sequence shown here is derived from an EMBL/GenBank/DDBJ whole genome shotgun (WGS) entry which is preliminary data.</text>
</comment>
<dbReference type="EMBL" id="LAZR01055597">
    <property type="protein sequence ID" value="KKK76017.1"/>
    <property type="molecule type" value="Genomic_DNA"/>
</dbReference>
<name>A0A0F8Y3L9_9ZZZZ</name>
<dbReference type="Gene3D" id="3.40.50.450">
    <property type="match status" value="1"/>
</dbReference>
<evidence type="ECO:0000313" key="1">
    <source>
        <dbReference type="EMBL" id="KKK76017.1"/>
    </source>
</evidence>
<sequence length="66" mass="7152">GGSGIMSAANCGAQEKKEQLGIKEECTLGIGVLGVDVDFVNPCANVIQMRYFFARKWLLIRYSSAP</sequence>
<proteinExistence type="predicted"/>
<accession>A0A0F8Y3L9</accession>
<feature type="non-terminal residue" evidence="1">
    <location>
        <position position="1"/>
    </location>
</feature>
<gene>
    <name evidence="1" type="ORF">LCGC14_2867940</name>
</gene>